<keyword evidence="2" id="KW-1185">Reference proteome</keyword>
<gene>
    <name evidence="1" type="ORF">ILEXP_LOCUS9296</name>
</gene>
<sequence length="58" mass="6888">MGDEEADVMHMFIIQSWFKRKMLPLIDFMDYLVPIFAFLSFSPYSSNSVDEKFPEMKS</sequence>
<comment type="caution">
    <text evidence="1">The sequence shown here is derived from an EMBL/GenBank/DDBJ whole genome shotgun (WGS) entry which is preliminary data.</text>
</comment>
<organism evidence="1 2">
    <name type="scientific">Ilex paraguariensis</name>
    <name type="common">yerba mate</name>
    <dbReference type="NCBI Taxonomy" id="185542"/>
    <lineage>
        <taxon>Eukaryota</taxon>
        <taxon>Viridiplantae</taxon>
        <taxon>Streptophyta</taxon>
        <taxon>Embryophyta</taxon>
        <taxon>Tracheophyta</taxon>
        <taxon>Spermatophyta</taxon>
        <taxon>Magnoliopsida</taxon>
        <taxon>eudicotyledons</taxon>
        <taxon>Gunneridae</taxon>
        <taxon>Pentapetalae</taxon>
        <taxon>asterids</taxon>
        <taxon>campanulids</taxon>
        <taxon>Aquifoliales</taxon>
        <taxon>Aquifoliaceae</taxon>
        <taxon>Ilex</taxon>
    </lineage>
</organism>
<feature type="non-terminal residue" evidence="1">
    <location>
        <position position="58"/>
    </location>
</feature>
<dbReference type="Proteomes" id="UP001642360">
    <property type="component" value="Unassembled WGS sequence"/>
</dbReference>
<dbReference type="EMBL" id="CAUOFW020001166">
    <property type="protein sequence ID" value="CAK9141703.1"/>
    <property type="molecule type" value="Genomic_DNA"/>
</dbReference>
<evidence type="ECO:0000313" key="2">
    <source>
        <dbReference type="Proteomes" id="UP001642360"/>
    </source>
</evidence>
<dbReference type="AlphaFoldDB" id="A0ABC8RGA4"/>
<evidence type="ECO:0000313" key="1">
    <source>
        <dbReference type="EMBL" id="CAK9141703.1"/>
    </source>
</evidence>
<name>A0ABC8RGA4_9AQUA</name>
<protein>
    <submittedName>
        <fullName evidence="1">Uncharacterized protein</fullName>
    </submittedName>
</protein>
<proteinExistence type="predicted"/>
<reference evidence="1 2" key="1">
    <citation type="submission" date="2024-02" db="EMBL/GenBank/DDBJ databases">
        <authorList>
            <person name="Vignale AGUSTIN F."/>
            <person name="Sosa J E."/>
            <person name="Modenutti C."/>
        </authorList>
    </citation>
    <scope>NUCLEOTIDE SEQUENCE [LARGE SCALE GENOMIC DNA]</scope>
</reference>
<accession>A0ABC8RGA4</accession>